<evidence type="ECO:0000313" key="1">
    <source>
        <dbReference type="EMBL" id="AGF55571.1"/>
    </source>
</evidence>
<evidence type="ECO:0000313" key="2">
    <source>
        <dbReference type="Proteomes" id="UP000011728"/>
    </source>
</evidence>
<proteinExistence type="predicted"/>
<protein>
    <recommendedName>
        <fullName evidence="3">Helix-turn-helix domain-containing protein</fullName>
    </recommendedName>
</protein>
<dbReference type="KEGG" id="csr:Cspa_c18010"/>
<sequence>MRKEMWIKAYKAAEKLHIIRMQFSNIENGKCEVDILEIEKLRKFMKRVLMKLNQHER</sequence>
<keyword evidence="2" id="KW-1185">Reference proteome</keyword>
<accession>M1MLA0</accession>
<evidence type="ECO:0008006" key="3">
    <source>
        <dbReference type="Google" id="ProtNLM"/>
    </source>
</evidence>
<dbReference type="STRING" id="36745.CLSAP_17210"/>
<dbReference type="PATRIC" id="fig|931276.5.peg.1782"/>
<dbReference type="HOGENOM" id="CLU_2988644_0_0_9"/>
<dbReference type="AlphaFoldDB" id="M1MLA0"/>
<name>M1MLA0_9CLOT</name>
<reference evidence="1 2" key="1">
    <citation type="submission" date="2013-02" db="EMBL/GenBank/DDBJ databases">
        <title>Genome sequence of Clostridium saccharoperbutylacetonicum N1-4(HMT).</title>
        <authorList>
            <person name="Poehlein A."/>
            <person name="Daniel R."/>
        </authorList>
    </citation>
    <scope>NUCLEOTIDE SEQUENCE [LARGE SCALE GENOMIC DNA]</scope>
    <source>
        <strain evidence="2">N1-4(HMT)</strain>
    </source>
</reference>
<dbReference type="Proteomes" id="UP000011728">
    <property type="component" value="Chromosome"/>
</dbReference>
<gene>
    <name evidence="1" type="ORF">Cspa_c18010</name>
</gene>
<dbReference type="RefSeq" id="WP_015391892.1">
    <property type="nucleotide sequence ID" value="NC_020291.1"/>
</dbReference>
<organism evidence="1 2">
    <name type="scientific">Clostridium saccharoperbutylacetonicum N1-4(HMT)</name>
    <dbReference type="NCBI Taxonomy" id="931276"/>
    <lineage>
        <taxon>Bacteria</taxon>
        <taxon>Bacillati</taxon>
        <taxon>Bacillota</taxon>
        <taxon>Clostridia</taxon>
        <taxon>Eubacteriales</taxon>
        <taxon>Clostridiaceae</taxon>
        <taxon>Clostridium</taxon>
    </lineage>
</organism>
<dbReference type="EMBL" id="CP004121">
    <property type="protein sequence ID" value="AGF55571.1"/>
    <property type="molecule type" value="Genomic_DNA"/>
</dbReference>